<organism evidence="1">
    <name type="scientific">marine sediment metagenome</name>
    <dbReference type="NCBI Taxonomy" id="412755"/>
    <lineage>
        <taxon>unclassified sequences</taxon>
        <taxon>metagenomes</taxon>
        <taxon>ecological metagenomes</taxon>
    </lineage>
</organism>
<reference evidence="1" key="1">
    <citation type="journal article" date="2015" name="Nature">
        <title>Complex archaea that bridge the gap between prokaryotes and eukaryotes.</title>
        <authorList>
            <person name="Spang A."/>
            <person name="Saw J.H."/>
            <person name="Jorgensen S.L."/>
            <person name="Zaremba-Niedzwiedzka K."/>
            <person name="Martijn J."/>
            <person name="Lind A.E."/>
            <person name="van Eijk R."/>
            <person name="Schleper C."/>
            <person name="Guy L."/>
            <person name="Ettema T.J."/>
        </authorList>
    </citation>
    <scope>NUCLEOTIDE SEQUENCE</scope>
</reference>
<protein>
    <submittedName>
        <fullName evidence="1">Uncharacterized protein</fullName>
    </submittedName>
</protein>
<proteinExistence type="predicted"/>
<gene>
    <name evidence="1" type="ORF">LCGC14_0940150</name>
</gene>
<sequence>MPEIVPPGPLPSRKLSKQELQEYVSYEGLGFCIFEFIPTKSVADAHLAKLWRKARAAMADIIDCLSEAPEVEVLTGGEDITDDEFEI</sequence>
<dbReference type="AlphaFoldDB" id="A0A0F9P6H1"/>
<dbReference type="EMBL" id="LAZR01003283">
    <property type="protein sequence ID" value="KKN19997.1"/>
    <property type="molecule type" value="Genomic_DNA"/>
</dbReference>
<name>A0A0F9P6H1_9ZZZZ</name>
<accession>A0A0F9P6H1</accession>
<comment type="caution">
    <text evidence="1">The sequence shown here is derived from an EMBL/GenBank/DDBJ whole genome shotgun (WGS) entry which is preliminary data.</text>
</comment>
<evidence type="ECO:0000313" key="1">
    <source>
        <dbReference type="EMBL" id="KKN19997.1"/>
    </source>
</evidence>